<dbReference type="Gene3D" id="3.80.30.20">
    <property type="entry name" value="tm_1862 like domain"/>
    <property type="match status" value="1"/>
</dbReference>
<dbReference type="Proteomes" id="UP001232992">
    <property type="component" value="Unassembled WGS sequence"/>
</dbReference>
<evidence type="ECO:0000256" key="2">
    <source>
        <dbReference type="ARBA" id="ARBA00022691"/>
    </source>
</evidence>
<accession>A0ABT7C0X7</accession>
<dbReference type="InterPro" id="IPR058240">
    <property type="entry name" value="rSAM_sf"/>
</dbReference>
<keyword evidence="4" id="KW-0408">Iron</keyword>
<keyword evidence="9" id="KW-1185">Reference proteome</keyword>
<comment type="cofactor">
    <cofactor evidence="1">
        <name>[4Fe-4S] cluster</name>
        <dbReference type="ChEBI" id="CHEBI:49883"/>
    </cofactor>
</comment>
<dbReference type="SFLD" id="SFLDS00029">
    <property type="entry name" value="Radical_SAM"/>
    <property type="match status" value="1"/>
</dbReference>
<evidence type="ECO:0000313" key="9">
    <source>
        <dbReference type="Proteomes" id="UP001232992"/>
    </source>
</evidence>
<reference evidence="8 9" key="1">
    <citation type="submission" date="2023-01" db="EMBL/GenBank/DDBJ databases">
        <title>Novel diversity within Roseofilum (Cyanobacteria; Desertifilaceae) from marine benthic mats with descriptions of four novel species.</title>
        <authorList>
            <person name="Wang Y."/>
            <person name="Berthold D.E."/>
            <person name="Hu J."/>
            <person name="Lefler F.W."/>
            <person name="Laughinghouse H.D. IV."/>
        </authorList>
    </citation>
    <scope>NUCLEOTIDE SEQUENCE [LARGE SCALE GENOMIC DNA]</scope>
    <source>
        <strain evidence="8 9">BLCC-M143</strain>
    </source>
</reference>
<keyword evidence="5" id="KW-0411">Iron-sulfur</keyword>
<dbReference type="EMBL" id="JAQOSQ010000025">
    <property type="protein sequence ID" value="MDJ1185086.1"/>
    <property type="molecule type" value="Genomic_DNA"/>
</dbReference>
<protein>
    <submittedName>
        <fullName evidence="8">Radical SAM protein</fullName>
    </submittedName>
</protein>
<evidence type="ECO:0000256" key="6">
    <source>
        <dbReference type="SAM" id="Coils"/>
    </source>
</evidence>
<dbReference type="SMART" id="SM00729">
    <property type="entry name" value="Elp3"/>
    <property type="match status" value="1"/>
</dbReference>
<comment type="caution">
    <text evidence="8">The sequence shown here is derived from an EMBL/GenBank/DDBJ whole genome shotgun (WGS) entry which is preliminary data.</text>
</comment>
<keyword evidence="2" id="KW-0949">S-adenosyl-L-methionine</keyword>
<feature type="coiled-coil region" evidence="6">
    <location>
        <begin position="239"/>
        <end position="266"/>
    </location>
</feature>
<gene>
    <name evidence="8" type="ORF">PMH09_18010</name>
</gene>
<dbReference type="SUPFAM" id="SSF102114">
    <property type="entry name" value="Radical SAM enzymes"/>
    <property type="match status" value="2"/>
</dbReference>
<feature type="domain" description="Radical SAM core" evidence="7">
    <location>
        <begin position="195"/>
        <end position="468"/>
    </location>
</feature>
<dbReference type="InterPro" id="IPR007197">
    <property type="entry name" value="rSAM"/>
</dbReference>
<dbReference type="InterPro" id="IPR006638">
    <property type="entry name" value="Elp3/MiaA/NifB-like_rSAM"/>
</dbReference>
<dbReference type="PROSITE" id="PS51918">
    <property type="entry name" value="RADICAL_SAM"/>
    <property type="match status" value="1"/>
</dbReference>
<dbReference type="InterPro" id="IPR023404">
    <property type="entry name" value="rSAM_horseshoe"/>
</dbReference>
<evidence type="ECO:0000256" key="5">
    <source>
        <dbReference type="ARBA" id="ARBA00023014"/>
    </source>
</evidence>
<keyword evidence="3" id="KW-0479">Metal-binding</keyword>
<sequence length="504" mass="58595">MNVLFCNIPFIKYDDEGNIYTGPNAGSRWPWTQKGIHGYACFPFFMGYAVNYLIKHGIDAKFYDAVALHHWDYDLVKSEIAKYDPDILFLETSTPLYRKVEEFAIWAKEQFSCRVVLVGPHVQAYVNDLIEEPFVDHCIIGEYEKPALDIVLKQDQAKPVYMYDHVEDINYLKGENFLPFRPLEYLYNYWEPTMNTPRPQLTVSTSRGCPFKCTYCQWPKIMNNGQYRNRLPELVIDEIKTVINDYKAYEQTLQNQEKLLEKYQKYGVRNLKDAIKGRKTVGDAIKDVNRGYEVKGIGSILFDDDTWNLGNKRITELCKGLKEIGLPWTMMGRIDTSKLEIYDLMVDSGCVGMRFGVESFNQKLVNNTKKSLNTKKSYENIKYLVTRFSNMEFHFTTMKNLPGETEEDWQNDLRMLNELKSIGAQSNNIIHWQNSDCVAFPGTELWEEMVALGKGEELKDFDLYDGSSHNDEKLCEAVGWLGEDYKPKWSKYSKMGEPTNLPQD</sequence>
<proteinExistence type="predicted"/>
<evidence type="ECO:0000313" key="8">
    <source>
        <dbReference type="EMBL" id="MDJ1185086.1"/>
    </source>
</evidence>
<evidence type="ECO:0000256" key="4">
    <source>
        <dbReference type="ARBA" id="ARBA00023004"/>
    </source>
</evidence>
<dbReference type="SFLD" id="SFLDG01082">
    <property type="entry name" value="B12-binding_domain_containing"/>
    <property type="match status" value="1"/>
</dbReference>
<dbReference type="RefSeq" id="WP_283759737.1">
    <property type="nucleotide sequence ID" value="NZ_JAQOSQ010000025.1"/>
</dbReference>
<name>A0ABT7C0X7_9CYAN</name>
<dbReference type="InterPro" id="IPR051198">
    <property type="entry name" value="BchE-like"/>
</dbReference>
<dbReference type="Pfam" id="PF04055">
    <property type="entry name" value="Radical_SAM"/>
    <property type="match status" value="1"/>
</dbReference>
<organism evidence="8 9">
    <name type="scientific">Roseofilum casamattae BLCC-M143</name>
    <dbReference type="NCBI Taxonomy" id="3022442"/>
    <lineage>
        <taxon>Bacteria</taxon>
        <taxon>Bacillati</taxon>
        <taxon>Cyanobacteriota</taxon>
        <taxon>Cyanophyceae</taxon>
        <taxon>Desertifilales</taxon>
        <taxon>Desertifilaceae</taxon>
        <taxon>Roseofilum</taxon>
        <taxon>Roseofilum casamattae</taxon>
    </lineage>
</organism>
<keyword evidence="6" id="KW-0175">Coiled coil</keyword>
<evidence type="ECO:0000256" key="3">
    <source>
        <dbReference type="ARBA" id="ARBA00022723"/>
    </source>
</evidence>
<evidence type="ECO:0000256" key="1">
    <source>
        <dbReference type="ARBA" id="ARBA00001966"/>
    </source>
</evidence>
<dbReference type="PANTHER" id="PTHR43409">
    <property type="entry name" value="ANAEROBIC MAGNESIUM-PROTOPORPHYRIN IX MONOMETHYL ESTER CYCLASE-RELATED"/>
    <property type="match status" value="1"/>
</dbReference>
<evidence type="ECO:0000259" key="7">
    <source>
        <dbReference type="PROSITE" id="PS51918"/>
    </source>
</evidence>
<dbReference type="Gene3D" id="3.40.50.280">
    <property type="entry name" value="Cobalamin-binding domain"/>
    <property type="match status" value="1"/>
</dbReference>